<evidence type="ECO:0000256" key="2">
    <source>
        <dbReference type="ARBA" id="ARBA00023110"/>
    </source>
</evidence>
<protein>
    <recommendedName>
        <fullName evidence="4">Peptidyl-prolyl cis-trans isomerase</fullName>
        <shortName evidence="4">PPIase</shortName>
        <ecNumber evidence="4">5.2.1.8</ecNumber>
    </recommendedName>
</protein>
<comment type="similarity">
    <text evidence="1 4">Belongs to the cyclophilin-type PPIase family.</text>
</comment>
<dbReference type="PATRIC" id="fig|1872076.5.peg.4193"/>
<feature type="domain" description="PPIase cyclophilin-type" evidence="5">
    <location>
        <begin position="42"/>
        <end position="195"/>
    </location>
</feature>
<gene>
    <name evidence="6" type="primary">ppiB_2</name>
    <name evidence="6" type="ORF">SCARUB_03517</name>
</gene>
<dbReference type="PROSITE" id="PS00170">
    <property type="entry name" value="CSA_PPIASE_1"/>
    <property type="match status" value="1"/>
</dbReference>
<comment type="function">
    <text evidence="4">PPIases accelerate the folding of proteins. It catalyzes the cis-trans isomerization of proline imidic peptide bonds in oligopeptides.</text>
</comment>
<evidence type="ECO:0000256" key="3">
    <source>
        <dbReference type="ARBA" id="ARBA00023235"/>
    </source>
</evidence>
<dbReference type="EMBL" id="MAYW01000123">
    <property type="protein sequence ID" value="ODS31374.1"/>
    <property type="molecule type" value="Genomic_DNA"/>
</dbReference>
<dbReference type="EC" id="5.2.1.8" evidence="4"/>
<name>A0A1E3X8T4_9BACT</name>
<reference evidence="6 7" key="1">
    <citation type="submission" date="2016-07" db="EMBL/GenBank/DDBJ databases">
        <title>Draft genome of Scalindua rubra, obtained from a brine-seawater interface in the Red Sea, sheds light on salt adaptation in anammox bacteria.</title>
        <authorList>
            <person name="Speth D.R."/>
            <person name="Lagkouvardos I."/>
            <person name="Wang Y."/>
            <person name="Qian P.-Y."/>
            <person name="Dutilh B.E."/>
            <person name="Jetten M.S."/>
        </authorList>
    </citation>
    <scope>NUCLEOTIDE SEQUENCE [LARGE SCALE GENOMIC DNA]</scope>
    <source>
        <strain evidence="6">BSI-1</strain>
    </source>
</reference>
<organism evidence="6 7">
    <name type="scientific">Candidatus Scalindua rubra</name>
    <dbReference type="NCBI Taxonomy" id="1872076"/>
    <lineage>
        <taxon>Bacteria</taxon>
        <taxon>Pseudomonadati</taxon>
        <taxon>Planctomycetota</taxon>
        <taxon>Candidatus Brocadiia</taxon>
        <taxon>Candidatus Brocadiales</taxon>
        <taxon>Candidatus Scalinduaceae</taxon>
        <taxon>Candidatus Scalindua</taxon>
    </lineage>
</organism>
<dbReference type="AlphaFoldDB" id="A0A1E3X8T4"/>
<dbReference type="Pfam" id="PF00160">
    <property type="entry name" value="Pro_isomerase"/>
    <property type="match status" value="1"/>
</dbReference>
<dbReference type="Gene3D" id="2.40.100.10">
    <property type="entry name" value="Cyclophilin-like"/>
    <property type="match status" value="1"/>
</dbReference>
<dbReference type="InterPro" id="IPR029000">
    <property type="entry name" value="Cyclophilin-like_dom_sf"/>
</dbReference>
<dbReference type="GO" id="GO:0003755">
    <property type="term" value="F:peptidyl-prolyl cis-trans isomerase activity"/>
    <property type="evidence" value="ECO:0007669"/>
    <property type="project" value="UniProtKB-UniRule"/>
</dbReference>
<dbReference type="CDD" id="cd01920">
    <property type="entry name" value="cyclophilin_EcCYP_like"/>
    <property type="match status" value="1"/>
</dbReference>
<evidence type="ECO:0000259" key="5">
    <source>
        <dbReference type="PROSITE" id="PS50072"/>
    </source>
</evidence>
<sequence>MHRQYLNKIIVPLIFFILFNLFCIQLKSAHANPKVLMETSKGDITIKLYVNEAPITVRNFLSYASEGFYNNLIFHRVIPNFMIQGGGFDSKMSQKTPKAPIINEARRGLNNKRGTIAMARTNVINSATSQFFINVADNDFLNHKDNTSRGFGYAVFGEVIKGMDVVDSIARVKTGTYKRFGDVPKEPVIIKNVSVIE</sequence>
<evidence type="ECO:0000313" key="6">
    <source>
        <dbReference type="EMBL" id="ODS31374.1"/>
    </source>
</evidence>
<dbReference type="PROSITE" id="PS50072">
    <property type="entry name" value="CSA_PPIASE_2"/>
    <property type="match status" value="1"/>
</dbReference>
<keyword evidence="3 4" id="KW-0413">Isomerase</keyword>
<dbReference type="PANTHER" id="PTHR43246">
    <property type="entry name" value="PEPTIDYL-PROLYL CIS-TRANS ISOMERASE CYP38, CHLOROPLASTIC"/>
    <property type="match status" value="1"/>
</dbReference>
<dbReference type="InterPro" id="IPR020892">
    <property type="entry name" value="Cyclophilin-type_PPIase_CS"/>
</dbReference>
<dbReference type="InterPro" id="IPR044665">
    <property type="entry name" value="E_coli_cyclophilin_A-like"/>
</dbReference>
<dbReference type="GO" id="GO:0006457">
    <property type="term" value="P:protein folding"/>
    <property type="evidence" value="ECO:0007669"/>
    <property type="project" value="InterPro"/>
</dbReference>
<comment type="caution">
    <text evidence="6">The sequence shown here is derived from an EMBL/GenBank/DDBJ whole genome shotgun (WGS) entry which is preliminary data.</text>
</comment>
<keyword evidence="2 4" id="KW-0697">Rotamase</keyword>
<dbReference type="Proteomes" id="UP000094056">
    <property type="component" value="Unassembled WGS sequence"/>
</dbReference>
<evidence type="ECO:0000313" key="7">
    <source>
        <dbReference type="Proteomes" id="UP000094056"/>
    </source>
</evidence>
<evidence type="ECO:0000256" key="1">
    <source>
        <dbReference type="ARBA" id="ARBA00007365"/>
    </source>
</evidence>
<accession>A0A1E3X8T4</accession>
<dbReference type="InterPro" id="IPR002130">
    <property type="entry name" value="Cyclophilin-type_PPIase_dom"/>
</dbReference>
<proteinExistence type="inferred from homology"/>
<dbReference type="SUPFAM" id="SSF50891">
    <property type="entry name" value="Cyclophilin-like"/>
    <property type="match status" value="1"/>
</dbReference>
<evidence type="ECO:0000256" key="4">
    <source>
        <dbReference type="RuleBase" id="RU363019"/>
    </source>
</evidence>
<comment type="catalytic activity">
    <reaction evidence="4">
        <text>[protein]-peptidylproline (omega=180) = [protein]-peptidylproline (omega=0)</text>
        <dbReference type="Rhea" id="RHEA:16237"/>
        <dbReference type="Rhea" id="RHEA-COMP:10747"/>
        <dbReference type="Rhea" id="RHEA-COMP:10748"/>
        <dbReference type="ChEBI" id="CHEBI:83833"/>
        <dbReference type="ChEBI" id="CHEBI:83834"/>
        <dbReference type="EC" id="5.2.1.8"/>
    </reaction>
</comment>
<dbReference type="PRINTS" id="PR00153">
    <property type="entry name" value="CSAPPISMRASE"/>
</dbReference>